<protein>
    <submittedName>
        <fullName evidence="8">Cytochrome P450</fullName>
    </submittedName>
</protein>
<dbReference type="InterPro" id="IPR001128">
    <property type="entry name" value="Cyt_P450"/>
</dbReference>
<keyword evidence="4 7" id="KW-0560">Oxidoreductase</keyword>
<dbReference type="GO" id="GO:0020037">
    <property type="term" value="F:heme binding"/>
    <property type="evidence" value="ECO:0007669"/>
    <property type="project" value="InterPro"/>
</dbReference>
<dbReference type="Gene3D" id="1.10.630.10">
    <property type="entry name" value="Cytochrome P450"/>
    <property type="match status" value="1"/>
</dbReference>
<dbReference type="GO" id="GO:0016705">
    <property type="term" value="F:oxidoreductase activity, acting on paired donors, with incorporation or reduction of molecular oxygen"/>
    <property type="evidence" value="ECO:0007669"/>
    <property type="project" value="InterPro"/>
</dbReference>
<evidence type="ECO:0000256" key="7">
    <source>
        <dbReference type="RuleBase" id="RU000461"/>
    </source>
</evidence>
<dbReference type="AlphaFoldDB" id="A0A6I4MBK7"/>
<evidence type="ECO:0000313" key="9">
    <source>
        <dbReference type="Proteomes" id="UP000462055"/>
    </source>
</evidence>
<dbReference type="EMBL" id="WBMS02000018">
    <property type="protein sequence ID" value="MWA03182.1"/>
    <property type="molecule type" value="Genomic_DNA"/>
</dbReference>
<name>A0A6I4MBK7_9ACTN</name>
<comment type="similarity">
    <text evidence="1 7">Belongs to the cytochrome P450 family.</text>
</comment>
<evidence type="ECO:0000313" key="8">
    <source>
        <dbReference type="EMBL" id="MWA03182.1"/>
    </source>
</evidence>
<evidence type="ECO:0000256" key="3">
    <source>
        <dbReference type="ARBA" id="ARBA00022723"/>
    </source>
</evidence>
<dbReference type="PANTHER" id="PTHR46696:SF1">
    <property type="entry name" value="CYTOCHROME P450 YJIB-RELATED"/>
    <property type="match status" value="1"/>
</dbReference>
<dbReference type="PANTHER" id="PTHR46696">
    <property type="entry name" value="P450, PUTATIVE (EUROFUNG)-RELATED"/>
    <property type="match status" value="1"/>
</dbReference>
<dbReference type="InterPro" id="IPR002397">
    <property type="entry name" value="Cyt_P450_B"/>
</dbReference>
<reference evidence="8" key="1">
    <citation type="submission" date="2019-12" db="EMBL/GenBank/DDBJ databases">
        <title>Actinomadura physcomitrii sp. nov., a novel actinomycete isolated from moss [Physcomitrium sphaericum (Ludw) Fuernr].</title>
        <authorList>
            <person name="Zhuang X."/>
        </authorList>
    </citation>
    <scope>NUCLEOTIDE SEQUENCE [LARGE SCALE GENOMIC DNA]</scope>
    <source>
        <strain evidence="8">LD22</strain>
    </source>
</reference>
<dbReference type="GO" id="GO:0004497">
    <property type="term" value="F:monooxygenase activity"/>
    <property type="evidence" value="ECO:0007669"/>
    <property type="project" value="UniProtKB-KW"/>
</dbReference>
<evidence type="ECO:0000256" key="5">
    <source>
        <dbReference type="ARBA" id="ARBA00023004"/>
    </source>
</evidence>
<sequence length="299" mass="33006">MLAPEFTPKRIAGMAPRIRELVDDAVDRLLDAPRPANLHRLVSRPIPSQVICLLLGIDYAAHELFESLTERLLDMTTSAEAFQEALRDVEDFIRAQVAEQERDPGDGVLGRLLVERVRTGQLTHEQLVGFAMLLLIGGHETTAKMITLGMLTFLTEPEQAERVRLRPDLMPGAIEEILRIHAITDLTVPKLAARDMSVAGCPINAGEGILPLTAAANHDPDVFPDPDRFDPARGDRRHLTFGLGVHACLGQNLARAEMEAVFSALLRRVPSLRLAVPVSELEPDRNAIVWGLKDLPVTW</sequence>
<keyword evidence="3 7" id="KW-0479">Metal-binding</keyword>
<dbReference type="FunFam" id="1.10.630.10:FF:000018">
    <property type="entry name" value="Cytochrome P450 monooxygenase"/>
    <property type="match status" value="1"/>
</dbReference>
<dbReference type="PRINTS" id="PR00359">
    <property type="entry name" value="BP450"/>
</dbReference>
<dbReference type="InterPro" id="IPR036396">
    <property type="entry name" value="Cyt_P450_sf"/>
</dbReference>
<dbReference type="PROSITE" id="PS00086">
    <property type="entry name" value="CYTOCHROME_P450"/>
    <property type="match status" value="1"/>
</dbReference>
<accession>A0A6I4MBK7</accession>
<comment type="caution">
    <text evidence="8">The sequence shown here is derived from an EMBL/GenBank/DDBJ whole genome shotgun (WGS) entry which is preliminary data.</text>
</comment>
<evidence type="ECO:0000256" key="2">
    <source>
        <dbReference type="ARBA" id="ARBA00022617"/>
    </source>
</evidence>
<dbReference type="GO" id="GO:0005506">
    <property type="term" value="F:iron ion binding"/>
    <property type="evidence" value="ECO:0007669"/>
    <property type="project" value="InterPro"/>
</dbReference>
<dbReference type="SUPFAM" id="SSF48264">
    <property type="entry name" value="Cytochrome P450"/>
    <property type="match status" value="1"/>
</dbReference>
<proteinExistence type="inferred from homology"/>
<evidence type="ECO:0000256" key="1">
    <source>
        <dbReference type="ARBA" id="ARBA00010617"/>
    </source>
</evidence>
<dbReference type="Pfam" id="PF00067">
    <property type="entry name" value="p450"/>
    <property type="match status" value="1"/>
</dbReference>
<gene>
    <name evidence="8" type="ORF">F8568_022950</name>
</gene>
<keyword evidence="5 7" id="KW-0408">Iron</keyword>
<evidence type="ECO:0000256" key="6">
    <source>
        <dbReference type="ARBA" id="ARBA00023033"/>
    </source>
</evidence>
<keyword evidence="6 7" id="KW-0503">Monooxygenase</keyword>
<dbReference type="InterPro" id="IPR017972">
    <property type="entry name" value="Cyt_P450_CS"/>
</dbReference>
<dbReference type="PRINTS" id="PR00385">
    <property type="entry name" value="P450"/>
</dbReference>
<organism evidence="8 9">
    <name type="scientific">Actinomadura physcomitrii</name>
    <dbReference type="NCBI Taxonomy" id="2650748"/>
    <lineage>
        <taxon>Bacteria</taxon>
        <taxon>Bacillati</taxon>
        <taxon>Actinomycetota</taxon>
        <taxon>Actinomycetes</taxon>
        <taxon>Streptosporangiales</taxon>
        <taxon>Thermomonosporaceae</taxon>
        <taxon>Actinomadura</taxon>
    </lineage>
</organism>
<dbReference type="Proteomes" id="UP000462055">
    <property type="component" value="Unassembled WGS sequence"/>
</dbReference>
<keyword evidence="9" id="KW-1185">Reference proteome</keyword>
<evidence type="ECO:0000256" key="4">
    <source>
        <dbReference type="ARBA" id="ARBA00023002"/>
    </source>
</evidence>
<keyword evidence="2 7" id="KW-0349">Heme</keyword>